<dbReference type="EMBL" id="CAKE01000002">
    <property type="protein sequence ID" value="CCI81150.1"/>
    <property type="molecule type" value="Genomic_DNA"/>
</dbReference>
<proteinExistence type="predicted"/>
<dbReference type="InterPro" id="IPR024529">
    <property type="entry name" value="ECF_trnsprt_substrate-spec"/>
</dbReference>
<gene>
    <name evidence="2" type="ORF">BN55_06220</name>
</gene>
<feature type="transmembrane region" description="Helical" evidence="1">
    <location>
        <begin position="49"/>
        <end position="68"/>
    </location>
</feature>
<name>I7KGC5_9LACO</name>
<dbReference type="NCBIfam" id="TIGR04518">
    <property type="entry name" value="ECF_S_folT_fam"/>
    <property type="match status" value="1"/>
</dbReference>
<evidence type="ECO:0000313" key="2">
    <source>
        <dbReference type="EMBL" id="CCI81150.1"/>
    </source>
</evidence>
<dbReference type="PATRIC" id="fig|1423758.3.peg.1431"/>
<accession>I7KGC5</accession>
<dbReference type="eggNOG" id="ENOG5032XKY">
    <property type="taxonomic scope" value="Bacteria"/>
</dbReference>
<keyword evidence="1" id="KW-0472">Membrane</keyword>
<evidence type="ECO:0000256" key="1">
    <source>
        <dbReference type="SAM" id="Phobius"/>
    </source>
</evidence>
<dbReference type="InterPro" id="IPR030949">
    <property type="entry name" value="ECF_S_folate_fam"/>
</dbReference>
<keyword evidence="3" id="KW-1185">Reference proteome</keyword>
<evidence type="ECO:0000313" key="3">
    <source>
        <dbReference type="Proteomes" id="UP000009320"/>
    </source>
</evidence>
<dbReference type="AlphaFoldDB" id="I7KGC5"/>
<comment type="caution">
    <text evidence="2">The sequence shown here is derived from an EMBL/GenBank/DDBJ whole genome shotgun (WGS) entry which is preliminary data.</text>
</comment>
<feature type="transmembrane region" description="Helical" evidence="1">
    <location>
        <begin position="20"/>
        <end position="37"/>
    </location>
</feature>
<keyword evidence="1" id="KW-0812">Transmembrane</keyword>
<dbReference type="Pfam" id="PF12822">
    <property type="entry name" value="ECF_trnsprt"/>
    <property type="match status" value="1"/>
</dbReference>
<feature type="transmembrane region" description="Helical" evidence="1">
    <location>
        <begin position="158"/>
        <end position="175"/>
    </location>
</feature>
<feature type="transmembrane region" description="Helical" evidence="1">
    <location>
        <begin position="116"/>
        <end position="138"/>
    </location>
</feature>
<sequence>MGHAFLESVIPMSETKLRLNLQDLVILALLIAINIVLQKIQFGPAYLKVGLGFIGLTMLGYYFGPVWGSIGAGVSDILMSTAFGVEGGFFPGFTLSAMLGALIYGIFFYKQPIKIWRIIVSTLLVTALVNVLLNTYWLHLLYGLNLKAAFLSRILKELIVPWIQMIVIYIVLKALQRVKIKK</sequence>
<dbReference type="Proteomes" id="UP000009320">
    <property type="component" value="Unassembled WGS sequence"/>
</dbReference>
<organism evidence="2 3">
    <name type="scientific">Lactobacillus hominis DSM 23910 = CRBIP 24.179</name>
    <dbReference type="NCBI Taxonomy" id="1423758"/>
    <lineage>
        <taxon>Bacteria</taxon>
        <taxon>Bacillati</taxon>
        <taxon>Bacillota</taxon>
        <taxon>Bacilli</taxon>
        <taxon>Lactobacillales</taxon>
        <taxon>Lactobacillaceae</taxon>
        <taxon>Lactobacillus</taxon>
    </lineage>
</organism>
<protein>
    <submittedName>
        <fullName evidence="2">Uncharacterized protein</fullName>
    </submittedName>
</protein>
<keyword evidence="1" id="KW-1133">Transmembrane helix</keyword>
<reference evidence="2 3" key="1">
    <citation type="submission" date="2012-06" db="EMBL/GenBank/DDBJ databases">
        <title>Draft Genome Sequence of Lactobacillus hominis Strain CRBIP 24.179T, isolated from human intestine.</title>
        <authorList>
            <person name="Cousin S."/>
            <person name="Ma L."/>
            <person name="Bizet C."/>
            <person name="Loux V."/>
            <person name="Bouchier C."/>
            <person name="Clermont D."/>
            <person name="Creno S."/>
        </authorList>
    </citation>
    <scope>NUCLEOTIDE SEQUENCE [LARGE SCALE GENOMIC DNA]</scope>
    <source>
        <strain evidence="3">CRBIP 24.179T</strain>
    </source>
</reference>
<feature type="transmembrane region" description="Helical" evidence="1">
    <location>
        <begin position="88"/>
        <end position="109"/>
    </location>
</feature>
<dbReference type="GO" id="GO:0022857">
    <property type="term" value="F:transmembrane transporter activity"/>
    <property type="evidence" value="ECO:0007669"/>
    <property type="project" value="InterPro"/>
</dbReference>
<dbReference type="Gene3D" id="1.10.1760.20">
    <property type="match status" value="1"/>
</dbReference>
<dbReference type="STRING" id="1423758.FC41_GL001415"/>